<name>A0A3N4J8U0_9PEZI</name>
<feature type="domain" description="Reverse transcriptase Ty1/copia-type" evidence="1">
    <location>
        <begin position="6"/>
        <end position="48"/>
    </location>
</feature>
<dbReference type="Pfam" id="PF07727">
    <property type="entry name" value="RVT_2"/>
    <property type="match status" value="1"/>
</dbReference>
<dbReference type="InterPro" id="IPR013103">
    <property type="entry name" value="RVT_2"/>
</dbReference>
<protein>
    <recommendedName>
        <fullName evidence="1">Reverse transcriptase Ty1/copia-type domain-containing protein</fullName>
    </recommendedName>
</protein>
<accession>A0A3N4J8U0</accession>
<dbReference type="EMBL" id="ML120447">
    <property type="protein sequence ID" value="RPA93707.1"/>
    <property type="molecule type" value="Genomic_DNA"/>
</dbReference>
<reference evidence="2 3" key="1">
    <citation type="journal article" date="2018" name="Nat. Ecol. Evol.">
        <title>Pezizomycetes genomes reveal the molecular basis of ectomycorrhizal truffle lifestyle.</title>
        <authorList>
            <person name="Murat C."/>
            <person name="Payen T."/>
            <person name="Noel B."/>
            <person name="Kuo A."/>
            <person name="Morin E."/>
            <person name="Chen J."/>
            <person name="Kohler A."/>
            <person name="Krizsan K."/>
            <person name="Balestrini R."/>
            <person name="Da Silva C."/>
            <person name="Montanini B."/>
            <person name="Hainaut M."/>
            <person name="Levati E."/>
            <person name="Barry K.W."/>
            <person name="Belfiori B."/>
            <person name="Cichocki N."/>
            <person name="Clum A."/>
            <person name="Dockter R.B."/>
            <person name="Fauchery L."/>
            <person name="Guy J."/>
            <person name="Iotti M."/>
            <person name="Le Tacon F."/>
            <person name="Lindquist E.A."/>
            <person name="Lipzen A."/>
            <person name="Malagnac F."/>
            <person name="Mello A."/>
            <person name="Molinier V."/>
            <person name="Miyauchi S."/>
            <person name="Poulain J."/>
            <person name="Riccioni C."/>
            <person name="Rubini A."/>
            <person name="Sitrit Y."/>
            <person name="Splivallo R."/>
            <person name="Traeger S."/>
            <person name="Wang M."/>
            <person name="Zifcakova L."/>
            <person name="Wipf D."/>
            <person name="Zambonelli A."/>
            <person name="Paolocci F."/>
            <person name="Nowrousian M."/>
            <person name="Ottonello S."/>
            <person name="Baldrian P."/>
            <person name="Spatafora J.W."/>
            <person name="Henrissat B."/>
            <person name="Nagy L.G."/>
            <person name="Aury J.M."/>
            <person name="Wincker P."/>
            <person name="Grigoriev I.V."/>
            <person name="Bonfante P."/>
            <person name="Martin F.M."/>
        </authorList>
    </citation>
    <scope>NUCLEOTIDE SEQUENCE [LARGE SCALE GENOMIC DNA]</scope>
    <source>
        <strain evidence="2 3">120613-1</strain>
    </source>
</reference>
<dbReference type="OrthoDB" id="4064460at2759"/>
<dbReference type="Proteomes" id="UP000276215">
    <property type="component" value="Unassembled WGS sequence"/>
</dbReference>
<gene>
    <name evidence="2" type="ORF">L873DRAFT_1703904</name>
</gene>
<keyword evidence="3" id="KW-1185">Reference proteome</keyword>
<dbReference type="AlphaFoldDB" id="A0A3N4J8U0"/>
<proteinExistence type="predicted"/>
<evidence type="ECO:0000313" key="2">
    <source>
        <dbReference type="EMBL" id="RPA93707.1"/>
    </source>
</evidence>
<evidence type="ECO:0000313" key="3">
    <source>
        <dbReference type="Proteomes" id="UP000276215"/>
    </source>
</evidence>
<evidence type="ECO:0000259" key="1">
    <source>
        <dbReference type="Pfam" id="PF07727"/>
    </source>
</evidence>
<sequence>MYTLKRFHARAVVKGFSQISSFNYKEIFAPIIHYEFLYLLLMICAKSKQQP</sequence>
<organism evidence="2 3">
    <name type="scientific">Choiromyces venosus 120613-1</name>
    <dbReference type="NCBI Taxonomy" id="1336337"/>
    <lineage>
        <taxon>Eukaryota</taxon>
        <taxon>Fungi</taxon>
        <taxon>Dikarya</taxon>
        <taxon>Ascomycota</taxon>
        <taxon>Pezizomycotina</taxon>
        <taxon>Pezizomycetes</taxon>
        <taxon>Pezizales</taxon>
        <taxon>Tuberaceae</taxon>
        <taxon>Choiromyces</taxon>
    </lineage>
</organism>